<dbReference type="Proteomes" id="UP000807825">
    <property type="component" value="Unassembled WGS sequence"/>
</dbReference>
<reference evidence="7" key="1">
    <citation type="submission" date="2020-07" db="EMBL/GenBank/DDBJ databases">
        <title>Huge and variable diversity of episymbiotic CPR bacteria and DPANN archaea in groundwater ecosystems.</title>
        <authorList>
            <person name="He C.Y."/>
            <person name="Keren R."/>
            <person name="Whittaker M."/>
            <person name="Farag I.F."/>
            <person name="Doudna J."/>
            <person name="Cate J.H.D."/>
            <person name="Banfield J.F."/>
        </authorList>
    </citation>
    <scope>NUCLEOTIDE SEQUENCE</scope>
    <source>
        <strain evidence="7">NC_groundwater_1664_Pr3_B-0.1um_52_9</strain>
    </source>
</reference>
<comment type="caution">
    <text evidence="7">The sequence shown here is derived from an EMBL/GenBank/DDBJ whole genome shotgun (WGS) entry which is preliminary data.</text>
</comment>
<evidence type="ECO:0000313" key="7">
    <source>
        <dbReference type="EMBL" id="MBI5248706.1"/>
    </source>
</evidence>
<proteinExistence type="inferred from homology"/>
<dbReference type="EMBL" id="JACRDE010000128">
    <property type="protein sequence ID" value="MBI5248706.1"/>
    <property type="molecule type" value="Genomic_DNA"/>
</dbReference>
<evidence type="ECO:0000256" key="4">
    <source>
        <dbReference type="ARBA" id="ARBA00022970"/>
    </source>
</evidence>
<dbReference type="InterPro" id="IPR028082">
    <property type="entry name" value="Peripla_BP_I"/>
</dbReference>
<dbReference type="SUPFAM" id="SSF53822">
    <property type="entry name" value="Periplasmic binding protein-like I"/>
    <property type="match status" value="1"/>
</dbReference>
<evidence type="ECO:0000256" key="2">
    <source>
        <dbReference type="ARBA" id="ARBA00022448"/>
    </source>
</evidence>
<accession>A0A9D6UYF7</accession>
<gene>
    <name evidence="7" type="ORF">HY912_04360</name>
</gene>
<evidence type="ECO:0000313" key="8">
    <source>
        <dbReference type="Proteomes" id="UP000807825"/>
    </source>
</evidence>
<evidence type="ECO:0000256" key="3">
    <source>
        <dbReference type="ARBA" id="ARBA00022729"/>
    </source>
</evidence>
<protein>
    <submittedName>
        <fullName evidence="7">ABC transporter substrate-binding protein</fullName>
    </submittedName>
</protein>
<evidence type="ECO:0000256" key="1">
    <source>
        <dbReference type="ARBA" id="ARBA00010062"/>
    </source>
</evidence>
<evidence type="ECO:0000259" key="6">
    <source>
        <dbReference type="Pfam" id="PF13458"/>
    </source>
</evidence>
<dbReference type="AlphaFoldDB" id="A0A9D6UYF7"/>
<feature type="domain" description="Leucine-binding protein" evidence="6">
    <location>
        <begin position="29"/>
        <end position="369"/>
    </location>
</feature>
<keyword evidence="2" id="KW-0813">Transport</keyword>
<dbReference type="Pfam" id="PF13458">
    <property type="entry name" value="Peripla_BP_6"/>
    <property type="match status" value="1"/>
</dbReference>
<comment type="similarity">
    <text evidence="1">Belongs to the leucine-binding protein family.</text>
</comment>
<organism evidence="7 8">
    <name type="scientific">Desulfomonile tiedjei</name>
    <dbReference type="NCBI Taxonomy" id="2358"/>
    <lineage>
        <taxon>Bacteria</taxon>
        <taxon>Pseudomonadati</taxon>
        <taxon>Thermodesulfobacteriota</taxon>
        <taxon>Desulfomonilia</taxon>
        <taxon>Desulfomonilales</taxon>
        <taxon>Desulfomonilaceae</taxon>
        <taxon>Desulfomonile</taxon>
    </lineage>
</organism>
<dbReference type="PRINTS" id="PR00337">
    <property type="entry name" value="LEUILEVALBP"/>
</dbReference>
<feature type="chain" id="PRO_5038995796" evidence="5">
    <location>
        <begin position="27"/>
        <end position="406"/>
    </location>
</feature>
<dbReference type="InterPro" id="IPR051010">
    <property type="entry name" value="BCAA_transport"/>
</dbReference>
<feature type="signal peptide" evidence="5">
    <location>
        <begin position="1"/>
        <end position="26"/>
    </location>
</feature>
<evidence type="ECO:0000256" key="5">
    <source>
        <dbReference type="SAM" id="SignalP"/>
    </source>
</evidence>
<name>A0A9D6UYF7_9BACT</name>
<dbReference type="GO" id="GO:0006865">
    <property type="term" value="P:amino acid transport"/>
    <property type="evidence" value="ECO:0007669"/>
    <property type="project" value="UniProtKB-KW"/>
</dbReference>
<dbReference type="Gene3D" id="3.40.50.2300">
    <property type="match status" value="2"/>
</dbReference>
<dbReference type="InterPro" id="IPR028081">
    <property type="entry name" value="Leu-bd"/>
</dbReference>
<dbReference type="InterPro" id="IPR000709">
    <property type="entry name" value="Leu_Ile_Val-bd"/>
</dbReference>
<keyword evidence="4" id="KW-0029">Amino-acid transport</keyword>
<dbReference type="PANTHER" id="PTHR30483">
    <property type="entry name" value="LEUCINE-SPECIFIC-BINDING PROTEIN"/>
    <property type="match status" value="1"/>
</dbReference>
<sequence length="406" mass="44236">MSRLNRNTRFVLAILVTLVWMLPAQAADTIKLGVVEPLSGNFKDIGERYASGAEYGAKKINEQGGLLGKKIEVIMIDSEVKPDVATRKATNLILKDGVKFFCGGTGSSVGAAMSVLVEKNNALFFSYGMDAASLTGEKCSRNFFRTACNTDTHSFALAKWVADKGYKKVGTIAQDYSFGKEATGAFIKKLKELNPSAQIVAELYHPMGEKDFAPYVSQLLAAGPDIIFTSNWGNDLSLLLKQAHQLGLKTKFACYYLNDENVISAVANDDAVIGSIASEVYMLTIPTEANKKFVAEFHKDKGYYPSWLAAKGYMAAMFWAEAIKKAGTDDVDAVINAWEGLTFNGPAGAWVMRPCDHQAQVPIWMAEIVPKSEFYKHAFEGPAVAIPAKEIEVPCDQTGCTKIKGK</sequence>
<dbReference type="PANTHER" id="PTHR30483:SF6">
    <property type="entry name" value="PERIPLASMIC BINDING PROTEIN OF ABC TRANSPORTER FOR NATURAL AMINO ACIDS"/>
    <property type="match status" value="1"/>
</dbReference>
<keyword evidence="3 5" id="KW-0732">Signal</keyword>